<sequence>MEPVEINAGSWYLRALRADDRIDDRPAVVASCLDPEIRRWRRRPAATRAEADAYVRLRAREWSRDERYTWAVCEPTTGEMVGEVELAALDLAARTAEAACWALPAARGKGMTTTALSAVLRFGFAGLGLRRVTYAWAEGNNASARVAIKCGFRPEARQPSAWVVDGRHMDVLVAARSATDS</sequence>
<comment type="caution">
    <text evidence="2">The sequence shown here is derived from an EMBL/GenBank/DDBJ whole genome shotgun (WGS) entry which is preliminary data.</text>
</comment>
<accession>A0ABX1R9Z3</accession>
<evidence type="ECO:0000259" key="1">
    <source>
        <dbReference type="PROSITE" id="PS51186"/>
    </source>
</evidence>
<dbReference type="InterPro" id="IPR051908">
    <property type="entry name" value="Ribosomal_N-acetyltransferase"/>
</dbReference>
<dbReference type="PANTHER" id="PTHR43441:SF10">
    <property type="entry name" value="ACETYLTRANSFERASE"/>
    <property type="match status" value="1"/>
</dbReference>
<organism evidence="2 3">
    <name type="scientific">Pseudonocardia xinjiangensis</name>
    <dbReference type="NCBI Taxonomy" id="75289"/>
    <lineage>
        <taxon>Bacteria</taxon>
        <taxon>Bacillati</taxon>
        <taxon>Actinomycetota</taxon>
        <taxon>Actinomycetes</taxon>
        <taxon>Pseudonocardiales</taxon>
        <taxon>Pseudonocardiaceae</taxon>
        <taxon>Pseudonocardia</taxon>
    </lineage>
</organism>
<dbReference type="Gene3D" id="3.40.630.30">
    <property type="match status" value="1"/>
</dbReference>
<dbReference type="SUPFAM" id="SSF55729">
    <property type="entry name" value="Acyl-CoA N-acyltransferases (Nat)"/>
    <property type="match status" value="1"/>
</dbReference>
<feature type="domain" description="N-acetyltransferase" evidence="1">
    <location>
        <begin position="22"/>
        <end position="170"/>
    </location>
</feature>
<gene>
    <name evidence="2" type="ORF">HF577_08865</name>
</gene>
<dbReference type="EMBL" id="JAAXKY010000019">
    <property type="protein sequence ID" value="NMH77202.1"/>
    <property type="molecule type" value="Genomic_DNA"/>
</dbReference>
<evidence type="ECO:0000313" key="2">
    <source>
        <dbReference type="EMBL" id="NMH77202.1"/>
    </source>
</evidence>
<keyword evidence="3" id="KW-1185">Reference proteome</keyword>
<evidence type="ECO:0000313" key="3">
    <source>
        <dbReference type="Proteomes" id="UP001296706"/>
    </source>
</evidence>
<dbReference type="PROSITE" id="PS51186">
    <property type="entry name" value="GNAT"/>
    <property type="match status" value="1"/>
</dbReference>
<dbReference type="Pfam" id="PF13302">
    <property type="entry name" value="Acetyltransf_3"/>
    <property type="match status" value="1"/>
</dbReference>
<dbReference type="InterPro" id="IPR000182">
    <property type="entry name" value="GNAT_dom"/>
</dbReference>
<dbReference type="InterPro" id="IPR016181">
    <property type="entry name" value="Acyl_CoA_acyltransferase"/>
</dbReference>
<reference evidence="2 3" key="1">
    <citation type="submission" date="2020-04" db="EMBL/GenBank/DDBJ databases">
        <authorList>
            <person name="Klaysubun C."/>
            <person name="Duangmal K."/>
            <person name="Lipun K."/>
        </authorList>
    </citation>
    <scope>NUCLEOTIDE SEQUENCE [LARGE SCALE GENOMIC DNA]</scope>
    <source>
        <strain evidence="2 3">JCM 11839</strain>
    </source>
</reference>
<protein>
    <submittedName>
        <fullName evidence="2">GNAT family N-acetyltransferase</fullName>
    </submittedName>
</protein>
<name>A0ABX1R9Z3_9PSEU</name>
<dbReference type="RefSeq" id="WP_169395267.1">
    <property type="nucleotide sequence ID" value="NZ_BAAAJH010000030.1"/>
</dbReference>
<dbReference type="PANTHER" id="PTHR43441">
    <property type="entry name" value="RIBOSOMAL-PROTEIN-SERINE ACETYLTRANSFERASE"/>
    <property type="match status" value="1"/>
</dbReference>
<proteinExistence type="predicted"/>
<dbReference type="Proteomes" id="UP001296706">
    <property type="component" value="Unassembled WGS sequence"/>
</dbReference>